<dbReference type="SFLD" id="SFLDS00036">
    <property type="entry name" value="Aromatic_Prenyltransferase"/>
    <property type="match status" value="1"/>
</dbReference>
<evidence type="ECO:0000313" key="4">
    <source>
        <dbReference type="Proteomes" id="UP001369815"/>
    </source>
</evidence>
<dbReference type="AlphaFoldDB" id="A0AAX6MP42"/>
<keyword evidence="4" id="KW-1185">Reference proteome</keyword>
<evidence type="ECO:0000313" key="3">
    <source>
        <dbReference type="EMBL" id="KAK6953951.1"/>
    </source>
</evidence>
<organism evidence="3 4">
    <name type="scientific">Daldinia eschscholtzii</name>
    <dbReference type="NCBI Taxonomy" id="292717"/>
    <lineage>
        <taxon>Eukaryota</taxon>
        <taxon>Fungi</taxon>
        <taxon>Dikarya</taxon>
        <taxon>Ascomycota</taxon>
        <taxon>Pezizomycotina</taxon>
        <taxon>Sordariomycetes</taxon>
        <taxon>Xylariomycetidae</taxon>
        <taxon>Xylariales</taxon>
        <taxon>Hypoxylaceae</taxon>
        <taxon>Daldinia</taxon>
    </lineage>
</organism>
<dbReference type="EMBL" id="JBANMG010000004">
    <property type="protein sequence ID" value="KAK6953951.1"/>
    <property type="molecule type" value="Genomic_DNA"/>
</dbReference>
<dbReference type="PANTHER" id="PTHR40627">
    <property type="entry name" value="INDOLE PRENYLTRANSFERASE TDIB-RELATED"/>
    <property type="match status" value="1"/>
</dbReference>
<dbReference type="Pfam" id="PF11991">
    <property type="entry name" value="Trp_DMAT"/>
    <property type="match status" value="1"/>
</dbReference>
<dbReference type="CDD" id="cd13929">
    <property type="entry name" value="PT-DMATS_CymD"/>
    <property type="match status" value="1"/>
</dbReference>
<dbReference type="GO" id="GO:0009820">
    <property type="term" value="P:alkaloid metabolic process"/>
    <property type="evidence" value="ECO:0007669"/>
    <property type="project" value="InterPro"/>
</dbReference>
<dbReference type="InterPro" id="IPR017795">
    <property type="entry name" value="ABBA_NscD-like"/>
</dbReference>
<name>A0AAX6MP42_9PEZI</name>
<accession>A0AAX6MP42</accession>
<dbReference type="NCBIfam" id="TIGR03429">
    <property type="entry name" value="arom_pren_DMATS"/>
    <property type="match status" value="1"/>
</dbReference>
<proteinExistence type="inferred from homology"/>
<evidence type="ECO:0000256" key="1">
    <source>
        <dbReference type="ARBA" id="ARBA00010209"/>
    </source>
</evidence>
<protein>
    <submittedName>
        <fullName evidence="3">Tryptophan dimethylallyltransferase 1</fullName>
    </submittedName>
</protein>
<gene>
    <name evidence="3" type="primary">DMAW1</name>
    <name evidence="3" type="ORF">Daesc_003913</name>
</gene>
<dbReference type="GO" id="GO:0016765">
    <property type="term" value="F:transferase activity, transferring alkyl or aryl (other than methyl) groups"/>
    <property type="evidence" value="ECO:0007669"/>
    <property type="project" value="InterPro"/>
</dbReference>
<dbReference type="InterPro" id="IPR033964">
    <property type="entry name" value="ABBA"/>
</dbReference>
<keyword evidence="2" id="KW-0808">Transferase</keyword>
<comment type="similarity">
    <text evidence="1">Belongs to the tryptophan dimethylallyltransferase family.</text>
</comment>
<reference evidence="3 4" key="1">
    <citation type="journal article" date="2024" name="Front Chem Biol">
        <title>Unveiling the potential of Daldinia eschscholtzii MFLUCC 19-0629 through bioactivity and bioinformatics studies for enhanced sustainable agriculture production.</title>
        <authorList>
            <person name="Brooks S."/>
            <person name="Weaver J.A."/>
            <person name="Klomchit A."/>
            <person name="Alharthi S.A."/>
            <person name="Onlamun T."/>
            <person name="Nurani R."/>
            <person name="Vong T.K."/>
            <person name="Alberti F."/>
            <person name="Greco C."/>
        </authorList>
    </citation>
    <scope>NUCLEOTIDE SEQUENCE [LARGE SCALE GENOMIC DNA]</scope>
    <source>
        <strain evidence="3">MFLUCC 19-0629</strain>
    </source>
</reference>
<sequence>MSVEKDLNASHHKVYRILSDAFDFPNNDQRLWWHSTAPMFAEMLQVANYDVHAQYRHLSIYKKHVIPFLGIYPTNDRDHWLSILTRYGTPFELSLNCSDSIVRYTFEPINSTTGTEADPFNSFAILECLHQLMAVHPGIDLEYFDHFKRELTLNVQESTFLHRSSLAGVDIWTQNKLALDLKGDKFSVKTYIYPTLKGIATGKTVQELIFGSVRKLAEKYTNLAPSLAMLEDYVESRGPHSTACARLLSCDLVGSVKSRIKIYISEQVVSLPAIKDLWTLGGRRNDQVTLTGFDMIQELWDLLRIPEGVRSYPQGYLPIGASPDELLPGMANYTLLPDKRVPEPQVYFCVFGMNDMAVADALTTFFARRGVD</sequence>
<comment type="caution">
    <text evidence="3">The sequence shown here is derived from an EMBL/GenBank/DDBJ whole genome shotgun (WGS) entry which is preliminary data.</text>
</comment>
<evidence type="ECO:0000256" key="2">
    <source>
        <dbReference type="ARBA" id="ARBA00022679"/>
    </source>
</evidence>
<dbReference type="PANTHER" id="PTHR40627:SF3">
    <property type="entry name" value="PRENYLTRANSFERASE ASQH2-RELATED"/>
    <property type="match status" value="1"/>
</dbReference>
<dbReference type="Proteomes" id="UP001369815">
    <property type="component" value="Unassembled WGS sequence"/>
</dbReference>